<sequence length="75" mass="9039">MAKTIRKYFTYSECDIESSREWRNLIKEWIEMVDEDEKINQTDEENSENLEPLINRVMNLDQILCKKHTKMLNGS</sequence>
<name>A0A2N0NF31_9GLOM</name>
<accession>A0A2N0NF31</accession>
<organism evidence="1 2">
    <name type="scientific">Rhizophagus irregularis</name>
    <dbReference type="NCBI Taxonomy" id="588596"/>
    <lineage>
        <taxon>Eukaryota</taxon>
        <taxon>Fungi</taxon>
        <taxon>Fungi incertae sedis</taxon>
        <taxon>Mucoromycota</taxon>
        <taxon>Glomeromycotina</taxon>
        <taxon>Glomeromycetes</taxon>
        <taxon>Glomerales</taxon>
        <taxon>Glomeraceae</taxon>
        <taxon>Rhizophagus</taxon>
    </lineage>
</organism>
<dbReference type="VEuPathDB" id="FungiDB:RhiirA1_457212"/>
<gene>
    <name evidence="1" type="ORF">RhiirA5_442175</name>
</gene>
<reference evidence="1 2" key="1">
    <citation type="submission" date="2016-04" db="EMBL/GenBank/DDBJ databases">
        <title>Genome analyses suggest a sexual origin of heterokaryosis in a supposedly ancient asexual fungus.</title>
        <authorList>
            <person name="Ropars J."/>
            <person name="Sedzielewska K."/>
            <person name="Noel J."/>
            <person name="Charron P."/>
            <person name="Farinelli L."/>
            <person name="Marton T."/>
            <person name="Kruger M."/>
            <person name="Pelin A."/>
            <person name="Brachmann A."/>
            <person name="Corradi N."/>
        </authorList>
    </citation>
    <scope>NUCLEOTIDE SEQUENCE [LARGE SCALE GENOMIC DNA]</scope>
    <source>
        <strain evidence="1 2">A5</strain>
    </source>
</reference>
<dbReference type="AlphaFoldDB" id="A0A2N0NF31"/>
<proteinExistence type="predicted"/>
<evidence type="ECO:0000313" key="1">
    <source>
        <dbReference type="EMBL" id="PKB93148.1"/>
    </source>
</evidence>
<dbReference type="EMBL" id="LLXJ01008815">
    <property type="protein sequence ID" value="PKB93148.1"/>
    <property type="molecule type" value="Genomic_DNA"/>
</dbReference>
<dbReference type="Proteomes" id="UP000232722">
    <property type="component" value="Unassembled WGS sequence"/>
</dbReference>
<evidence type="ECO:0000313" key="2">
    <source>
        <dbReference type="Proteomes" id="UP000232722"/>
    </source>
</evidence>
<comment type="caution">
    <text evidence="1">The sequence shown here is derived from an EMBL/GenBank/DDBJ whole genome shotgun (WGS) entry which is preliminary data.</text>
</comment>
<protein>
    <submittedName>
        <fullName evidence="1">Uncharacterized protein</fullName>
    </submittedName>
</protein>
<reference evidence="1 2" key="2">
    <citation type="submission" date="2017-09" db="EMBL/GenBank/DDBJ databases">
        <title>Extensive intraspecific genome diversity in a model arbuscular mycorrhizal fungus.</title>
        <authorList>
            <person name="Chen E.C."/>
            <person name="Morin E."/>
            <person name="Beaudet D."/>
            <person name="Noel J."/>
            <person name="Ndikumana S."/>
            <person name="Charron P."/>
            <person name="St-Onge C."/>
            <person name="Giorgi J."/>
            <person name="Grigoriev I.V."/>
            <person name="Roux C."/>
            <person name="Martin F.M."/>
            <person name="Corradi N."/>
        </authorList>
    </citation>
    <scope>NUCLEOTIDE SEQUENCE [LARGE SCALE GENOMIC DNA]</scope>
    <source>
        <strain evidence="1 2">A5</strain>
    </source>
</reference>